<dbReference type="Gene3D" id="3.40.50.1010">
    <property type="entry name" value="5'-nuclease"/>
    <property type="match status" value="1"/>
</dbReference>
<sequence length="126" mass="13647">MSPVVDSSAILAILFKEPGATRAMELIGNGLCSMVNLTEIMTRCVDRRLSPEFADDVIKAYSIAFADHDEDLARIAAGLRSATRHKGLSLGDRACLALAIRENATVITTDRAWADLDVGCKIEVIR</sequence>
<evidence type="ECO:0000259" key="1">
    <source>
        <dbReference type="Pfam" id="PF01850"/>
    </source>
</evidence>
<dbReference type="Proteomes" id="UP000241764">
    <property type="component" value="Unassembled WGS sequence"/>
</dbReference>
<dbReference type="CDD" id="cd18682">
    <property type="entry name" value="PIN_VapC-like"/>
    <property type="match status" value="1"/>
</dbReference>
<dbReference type="AlphaFoldDB" id="A0A2P7ATN7"/>
<dbReference type="EMBL" id="PGGM01000018">
    <property type="protein sequence ID" value="PSH57584.1"/>
    <property type="molecule type" value="Genomic_DNA"/>
</dbReference>
<gene>
    <name evidence="2" type="ORF">CU103_27770</name>
</gene>
<organism evidence="2 3">
    <name type="scientific">Phyllobacterium sophorae</name>
    <dbReference type="NCBI Taxonomy" id="1520277"/>
    <lineage>
        <taxon>Bacteria</taxon>
        <taxon>Pseudomonadati</taxon>
        <taxon>Pseudomonadota</taxon>
        <taxon>Alphaproteobacteria</taxon>
        <taxon>Hyphomicrobiales</taxon>
        <taxon>Phyllobacteriaceae</taxon>
        <taxon>Phyllobacterium</taxon>
    </lineage>
</organism>
<dbReference type="InterPro" id="IPR002716">
    <property type="entry name" value="PIN_dom"/>
</dbReference>
<proteinExistence type="predicted"/>
<dbReference type="InterPro" id="IPR029060">
    <property type="entry name" value="PIN-like_dom_sf"/>
</dbReference>
<dbReference type="OrthoDB" id="286092at2"/>
<keyword evidence="3" id="KW-1185">Reference proteome</keyword>
<feature type="domain" description="PIN" evidence="1">
    <location>
        <begin position="4"/>
        <end position="117"/>
    </location>
</feature>
<evidence type="ECO:0000313" key="2">
    <source>
        <dbReference type="EMBL" id="PSH57584.1"/>
    </source>
</evidence>
<dbReference type="Pfam" id="PF01850">
    <property type="entry name" value="PIN"/>
    <property type="match status" value="1"/>
</dbReference>
<evidence type="ECO:0000313" key="3">
    <source>
        <dbReference type="Proteomes" id="UP000241764"/>
    </source>
</evidence>
<comment type="caution">
    <text evidence="2">The sequence shown here is derived from an EMBL/GenBank/DDBJ whole genome shotgun (WGS) entry which is preliminary data.</text>
</comment>
<dbReference type="SUPFAM" id="SSF88723">
    <property type="entry name" value="PIN domain-like"/>
    <property type="match status" value="1"/>
</dbReference>
<name>A0A2P7ATN7_9HYPH</name>
<protein>
    <submittedName>
        <fullName evidence="2">PIN domain-containing protein</fullName>
    </submittedName>
</protein>
<accession>A0A2P7ATN7</accession>
<reference evidence="3" key="1">
    <citation type="submission" date="2017-11" db="EMBL/GenBank/DDBJ databases">
        <authorList>
            <person name="Kuznetsova I."/>
            <person name="Sazanova A."/>
            <person name="Chirak E."/>
            <person name="Safronova V."/>
            <person name="Willems A."/>
        </authorList>
    </citation>
    <scope>NUCLEOTIDE SEQUENCE [LARGE SCALE GENOMIC DNA]</scope>
    <source>
        <strain evidence="3">CCBAU 03422</strain>
    </source>
</reference>